<keyword evidence="2" id="KW-1185">Reference proteome</keyword>
<name>A0A1U9K6M4_9BACL</name>
<dbReference type="Proteomes" id="UP000188603">
    <property type="component" value="Chromosome"/>
</dbReference>
<dbReference type="EMBL" id="CP019699">
    <property type="protein sequence ID" value="AQS55663.1"/>
    <property type="molecule type" value="Genomic_DNA"/>
</dbReference>
<dbReference type="InterPro" id="IPR027417">
    <property type="entry name" value="P-loop_NTPase"/>
</dbReference>
<accession>A0A1U9K6M4</accession>
<dbReference type="AlphaFoldDB" id="A0A1U9K6M4"/>
<sequence length="432" mass="49332">MNLTIATGVPALDQKIAEKYPQSVNVKTENELRSVQTQVVVWSSFLLAGQNNSEKKARLKQWLTFFRYENIQSVFLTPYEDWMTELRQEGFEGFVPITNNNVPLKRLFNTIDGLLQEPIQDASPSLTFLDDEGDEMDRIKKPTKVWAFWSAKPGMGVSTLVQSLAVELARAGHRTLLIEWDTVYQSVPYSLGLSDPKRCIEQWVTDAEAGLDPRLEDYLLNKTIWLQEHKDKGIKKAVEALPDHLYVLAPSNQIKPWDMMSFEITTVKKTLDRLTDLNFSVVLIDVPSEITHGATAATLQRADTAFVVVDGKGSHGMITKKGVDFIEKELDISFDLILNNVDDAAIKYIEKGMGKKSRFVLPYDGTLSDRSMRFNPIGGEEYQSVLLSFLTEQGYLEENRQKRKMFRKRKIERPVKKVKPRENKLVNFINFS</sequence>
<dbReference type="KEGG" id="ntr:B0W44_07555"/>
<evidence type="ECO:0000313" key="2">
    <source>
        <dbReference type="Proteomes" id="UP000188603"/>
    </source>
</evidence>
<evidence type="ECO:0000313" key="1">
    <source>
        <dbReference type="EMBL" id="AQS55663.1"/>
    </source>
</evidence>
<dbReference type="Gene3D" id="3.40.50.300">
    <property type="entry name" value="P-loop containing nucleotide triphosphate hydrolases"/>
    <property type="match status" value="1"/>
</dbReference>
<evidence type="ECO:0008006" key="3">
    <source>
        <dbReference type="Google" id="ProtNLM"/>
    </source>
</evidence>
<dbReference type="RefSeq" id="WP_077719530.1">
    <property type="nucleotide sequence ID" value="NZ_CP019699.1"/>
</dbReference>
<protein>
    <recommendedName>
        <fullName evidence="3">AAA domain-containing protein</fullName>
    </recommendedName>
</protein>
<organism evidence="1 2">
    <name type="scientific">Novibacillus thermophilus</name>
    <dbReference type="NCBI Taxonomy" id="1471761"/>
    <lineage>
        <taxon>Bacteria</taxon>
        <taxon>Bacillati</taxon>
        <taxon>Bacillota</taxon>
        <taxon>Bacilli</taxon>
        <taxon>Bacillales</taxon>
        <taxon>Thermoactinomycetaceae</taxon>
        <taxon>Novibacillus</taxon>
    </lineage>
</organism>
<dbReference type="STRING" id="1471761.B0W44_07555"/>
<gene>
    <name evidence="1" type="ORF">B0W44_07555</name>
</gene>
<proteinExistence type="predicted"/>
<reference evidence="1 2" key="1">
    <citation type="journal article" date="2015" name="Int. J. Syst. Evol. Microbiol.">
        <title>Novibacillus thermophilus gen. nov., sp. nov., a Gram-staining-negative and moderately thermophilic member of the family Thermoactinomycetaceae.</title>
        <authorList>
            <person name="Yang G."/>
            <person name="Chen J."/>
            <person name="Zhou S."/>
        </authorList>
    </citation>
    <scope>NUCLEOTIDE SEQUENCE [LARGE SCALE GENOMIC DNA]</scope>
    <source>
        <strain evidence="1 2">SG-1</strain>
    </source>
</reference>
<dbReference type="OrthoDB" id="2464876at2"/>
<dbReference type="SUPFAM" id="SSF52540">
    <property type="entry name" value="P-loop containing nucleoside triphosphate hydrolases"/>
    <property type="match status" value="1"/>
</dbReference>